<comment type="subcellular location">
    <subcellularLocation>
        <location evidence="1">Membrane</location>
        <topology evidence="1">Single-pass membrane protein</topology>
    </subcellularLocation>
</comment>
<organism evidence="7 8">
    <name type="scientific">Coccomyxa subellipsoidea (strain C-169)</name>
    <name type="common">Green microalga</name>
    <dbReference type="NCBI Taxonomy" id="574566"/>
    <lineage>
        <taxon>Eukaryota</taxon>
        <taxon>Viridiplantae</taxon>
        <taxon>Chlorophyta</taxon>
        <taxon>core chlorophytes</taxon>
        <taxon>Trebouxiophyceae</taxon>
        <taxon>Trebouxiophyceae incertae sedis</taxon>
        <taxon>Coccomyxaceae</taxon>
        <taxon>Coccomyxa</taxon>
        <taxon>Coccomyxa subellipsoidea</taxon>
    </lineage>
</organism>
<evidence type="ECO:0000256" key="2">
    <source>
        <dbReference type="ARBA" id="ARBA00022679"/>
    </source>
</evidence>
<dbReference type="EMBL" id="AGSI01000002">
    <property type="protein sequence ID" value="EIE27019.1"/>
    <property type="molecule type" value="Genomic_DNA"/>
</dbReference>
<evidence type="ECO:0000313" key="7">
    <source>
        <dbReference type="EMBL" id="EIE27019.1"/>
    </source>
</evidence>
<dbReference type="eggNOG" id="ENOG502QVVW">
    <property type="taxonomic scope" value="Eukaryota"/>
</dbReference>
<dbReference type="KEGG" id="csl:COCSUDRAFT_83578"/>
<dbReference type="RefSeq" id="XP_005651563.1">
    <property type="nucleotide sequence ID" value="XM_005651506.1"/>
</dbReference>
<evidence type="ECO:0000256" key="1">
    <source>
        <dbReference type="ARBA" id="ARBA00004167"/>
    </source>
</evidence>
<keyword evidence="2" id="KW-0808">Transferase</keyword>
<dbReference type="Proteomes" id="UP000007264">
    <property type="component" value="Unassembled WGS sequence"/>
</dbReference>
<dbReference type="GO" id="GO:0016020">
    <property type="term" value="C:membrane"/>
    <property type="evidence" value="ECO:0007669"/>
    <property type="project" value="UniProtKB-SubCell"/>
</dbReference>
<evidence type="ECO:0000256" key="6">
    <source>
        <dbReference type="ARBA" id="ARBA00023180"/>
    </source>
</evidence>
<keyword evidence="3" id="KW-0812">Transmembrane</keyword>
<keyword evidence="8" id="KW-1185">Reference proteome</keyword>
<evidence type="ECO:0000256" key="4">
    <source>
        <dbReference type="ARBA" id="ARBA00022989"/>
    </source>
</evidence>
<evidence type="ECO:0000256" key="3">
    <source>
        <dbReference type="ARBA" id="ARBA00022692"/>
    </source>
</evidence>
<keyword evidence="6" id="KW-0325">Glycoprotein</keyword>
<evidence type="ECO:0000313" key="8">
    <source>
        <dbReference type="Proteomes" id="UP000007264"/>
    </source>
</evidence>
<dbReference type="AlphaFoldDB" id="I0Z8Q0"/>
<dbReference type="OrthoDB" id="406981at2759"/>
<reference evidence="7 8" key="1">
    <citation type="journal article" date="2012" name="Genome Biol.">
        <title>The genome of the polar eukaryotic microalga coccomyxa subellipsoidea reveals traits of cold adaptation.</title>
        <authorList>
            <person name="Blanc G."/>
            <person name="Agarkova I."/>
            <person name="Grimwood J."/>
            <person name="Kuo A."/>
            <person name="Brueggeman A."/>
            <person name="Dunigan D."/>
            <person name="Gurnon J."/>
            <person name="Ladunga I."/>
            <person name="Lindquist E."/>
            <person name="Lucas S."/>
            <person name="Pangilinan J."/>
            <person name="Proschold T."/>
            <person name="Salamov A."/>
            <person name="Schmutz J."/>
            <person name="Weeks D."/>
            <person name="Yamada T."/>
            <person name="Claverie J.M."/>
            <person name="Grigoriev I."/>
            <person name="Van Etten J."/>
            <person name="Lomsadze A."/>
            <person name="Borodovsky M."/>
        </authorList>
    </citation>
    <scope>NUCLEOTIDE SEQUENCE [LARGE SCALE GENOMIC DNA]</scope>
    <source>
        <strain evidence="7 8">C-169</strain>
    </source>
</reference>
<proteinExistence type="predicted"/>
<gene>
    <name evidence="7" type="ORF">COCSUDRAFT_83578</name>
</gene>
<dbReference type="Gene3D" id="3.40.50.300">
    <property type="entry name" value="P-loop containing nucleotide triphosphate hydrolases"/>
    <property type="match status" value="1"/>
</dbReference>
<name>I0Z8Q0_COCSC</name>
<dbReference type="PANTHER" id="PTHR12812">
    <property type="entry name" value="HEPARAN SULFATE 6-O-SULFOTRANSFERASE 3"/>
    <property type="match status" value="1"/>
</dbReference>
<dbReference type="InterPro" id="IPR010635">
    <property type="entry name" value="Heparan_SO4-6-sulfoTrfase"/>
</dbReference>
<comment type="caution">
    <text evidence="7">The sequence shown here is derived from an EMBL/GenBank/DDBJ whole genome shotgun (WGS) entry which is preliminary data.</text>
</comment>
<sequence>MALNKSPQRRTEDSCGAQIASYLADHSTGPLKKDPAGRTYHSCFLKLATPPSHRCEKSYDLLRLNTSIPACGLLGSHDDLSILQDPLDRILSAYEFTVEVAARAVYGRKQAKVDPSKVSTRDVWPWSLLVPWMEEDIRWRASNNDGSSLSGSLDPYDNPLIMPLAHFVDAPIVHELLHNGAALQVLGITNYSQWKDTGDLRRCMAGTPKARLQIQQLALQKLEAFAHVGITERLEESILSLAAAMHLKMKGPAWKAAPDAFQAGPDGALRQVKEDEEYLHPAPLGHAYAQCVARARKKAAVRKASSFSSLPLPKGRSLEFSKASRAAINPAILARIRNKNTVDAALWERGQEMFAAKLEAQRKGGLLETLPSIPGEAVGKEGRARGVRI</sequence>
<keyword evidence="4" id="KW-1133">Transmembrane helix</keyword>
<evidence type="ECO:0000256" key="5">
    <source>
        <dbReference type="ARBA" id="ARBA00023136"/>
    </source>
</evidence>
<accession>I0Z8Q0</accession>
<dbReference type="GeneID" id="17044626"/>
<keyword evidence="5" id="KW-0472">Membrane</keyword>
<dbReference type="GO" id="GO:0017095">
    <property type="term" value="F:heparan sulfate 6-sulfotransferase activity"/>
    <property type="evidence" value="ECO:0007669"/>
    <property type="project" value="TreeGrafter"/>
</dbReference>
<protein>
    <submittedName>
        <fullName evidence="7">Uncharacterized protein</fullName>
    </submittedName>
</protein>
<dbReference type="PANTHER" id="PTHR12812:SF0">
    <property type="entry name" value="HEPARAN-SULFATE 6-O-SULFOTRANSFERASE"/>
    <property type="match status" value="1"/>
</dbReference>
<dbReference type="InterPro" id="IPR027417">
    <property type="entry name" value="P-loop_NTPase"/>
</dbReference>